<dbReference type="Proteomes" id="UP000239648">
    <property type="component" value="Unassembled WGS sequence"/>
</dbReference>
<dbReference type="STRING" id="930118.SAMN05216429_1013"/>
<protein>
    <submittedName>
        <fullName evidence="2">Carbonic anhydrase/acetyltransferase-like protein (Isoleucine patch superfamily)</fullName>
    </submittedName>
</protein>
<evidence type="ECO:0000313" key="3">
    <source>
        <dbReference type="Proteomes" id="UP000239446"/>
    </source>
</evidence>
<accession>A0A2S6G6Z6</accession>
<dbReference type="Pfam" id="PF00132">
    <property type="entry name" value="Hexapep"/>
    <property type="match status" value="1"/>
</dbReference>
<comment type="caution">
    <text evidence="2">The sequence shown here is derived from an EMBL/GenBank/DDBJ whole genome shotgun (WGS) entry which is preliminary data.</text>
</comment>
<evidence type="ECO:0000313" key="1">
    <source>
        <dbReference type="EMBL" id="PPK51708.1"/>
    </source>
</evidence>
<dbReference type="InterPro" id="IPR011004">
    <property type="entry name" value="Trimer_LpxA-like_sf"/>
</dbReference>
<keyword evidence="4" id="KW-1185">Reference proteome</keyword>
<dbReference type="EMBL" id="PTIU01000009">
    <property type="protein sequence ID" value="PPK54928.1"/>
    <property type="molecule type" value="Genomic_DNA"/>
</dbReference>
<dbReference type="OrthoDB" id="9803036at2"/>
<reference evidence="2 3" key="2">
    <citation type="submission" date="2018-02" db="EMBL/GenBank/DDBJ databases">
        <title>Subsurface microbial communities from deep shales in Ohio and West Virginia, USA.</title>
        <authorList>
            <person name="Wrighton K."/>
        </authorList>
    </citation>
    <scope>NUCLEOTIDE SEQUENCE [LARGE SCALE GENOMIC DNA]</scope>
    <source>
        <strain evidence="2 3">UTICA-S1B9</strain>
    </source>
</reference>
<reference evidence="1 4" key="1">
    <citation type="submission" date="2018-02" db="EMBL/GenBank/DDBJ databases">
        <title>Deep subsurface shale carbon reservoir microbial communities from Ohio and West Virginia, USA.</title>
        <authorList>
            <person name="Wrighton K."/>
        </authorList>
    </citation>
    <scope>NUCLEOTIDE SEQUENCE [LARGE SCALE GENOMIC DNA]</scope>
    <source>
        <strain evidence="1 4">UTICA-S1B6</strain>
    </source>
</reference>
<dbReference type="AlphaFoldDB" id="A0A2S6G6Z6"/>
<keyword evidence="2" id="KW-0808">Transferase</keyword>
<dbReference type="SUPFAM" id="SSF51161">
    <property type="entry name" value="Trimeric LpxA-like enzymes"/>
    <property type="match status" value="1"/>
</dbReference>
<evidence type="ECO:0000313" key="2">
    <source>
        <dbReference type="EMBL" id="PPK54928.1"/>
    </source>
</evidence>
<dbReference type="CDD" id="cd04645">
    <property type="entry name" value="LbH_gamma_CA_like"/>
    <property type="match status" value="1"/>
</dbReference>
<evidence type="ECO:0000313" key="4">
    <source>
        <dbReference type="Proteomes" id="UP000239648"/>
    </source>
</evidence>
<organism evidence="2 3">
    <name type="scientific">Marinobacter persicus</name>
    <dbReference type="NCBI Taxonomy" id="930118"/>
    <lineage>
        <taxon>Bacteria</taxon>
        <taxon>Pseudomonadati</taxon>
        <taxon>Pseudomonadota</taxon>
        <taxon>Gammaproteobacteria</taxon>
        <taxon>Pseudomonadales</taxon>
        <taxon>Marinobacteraceae</taxon>
        <taxon>Marinobacter</taxon>
    </lineage>
</organism>
<gene>
    <name evidence="2" type="ORF">B0H24_1009109</name>
    <name evidence="1" type="ORF">BY455_110109</name>
</gene>
<dbReference type="PANTHER" id="PTHR13061">
    <property type="entry name" value="DYNACTIN SUBUNIT P25"/>
    <property type="match status" value="1"/>
</dbReference>
<proteinExistence type="predicted"/>
<dbReference type="RefSeq" id="WP_104416032.1">
    <property type="nucleotide sequence ID" value="NZ_PTIT01000010.1"/>
</dbReference>
<dbReference type="GO" id="GO:0016740">
    <property type="term" value="F:transferase activity"/>
    <property type="evidence" value="ECO:0007669"/>
    <property type="project" value="UniProtKB-KW"/>
</dbReference>
<dbReference type="InterPro" id="IPR047324">
    <property type="entry name" value="LbH_gamma_CA-like"/>
</dbReference>
<sequence length="175" mass="18629">MFYSLDNRVPEKQGEGQFVAPNASVIGSVKLLENASVWFNVVIRGDNDLITIGPESNIQDGSVLHTDAGIPLTVGRGVTVGHKVMLHGCEVGDYSLIGINAVVLNGAKIGKHCLIGANTLIPEGMEVPDGSLVVGSPGKIKRELTDEQKKMLELSAAHYVENASRYVANLKPVDL</sequence>
<dbReference type="Gene3D" id="2.160.10.10">
    <property type="entry name" value="Hexapeptide repeat proteins"/>
    <property type="match status" value="1"/>
</dbReference>
<dbReference type="EMBL" id="PTIT01000010">
    <property type="protein sequence ID" value="PPK51708.1"/>
    <property type="molecule type" value="Genomic_DNA"/>
</dbReference>
<dbReference type="InterPro" id="IPR050484">
    <property type="entry name" value="Transf_Hexapept/Carb_Anhydrase"/>
</dbReference>
<dbReference type="InterPro" id="IPR001451">
    <property type="entry name" value="Hexapep"/>
</dbReference>
<dbReference type="Proteomes" id="UP000239446">
    <property type="component" value="Unassembled WGS sequence"/>
</dbReference>
<name>A0A2S6G6Z6_9GAMM</name>
<dbReference type="PANTHER" id="PTHR13061:SF29">
    <property type="entry name" value="GAMMA CARBONIC ANHYDRASE-LIKE 1, MITOCHONDRIAL-RELATED"/>
    <property type="match status" value="1"/>
</dbReference>